<proteinExistence type="predicted"/>
<reference evidence="2" key="1">
    <citation type="submission" date="2020-01" db="EMBL/GenBank/DDBJ databases">
        <title>Insect and environment-associated Actinomycetes.</title>
        <authorList>
            <person name="Currrie C."/>
            <person name="Chevrette M."/>
            <person name="Carlson C."/>
            <person name="Stubbendieck R."/>
            <person name="Wendt-Pienkowski E."/>
        </authorList>
    </citation>
    <scope>NUCLEOTIDE SEQUENCE</scope>
    <source>
        <strain evidence="2">SID14436</strain>
    </source>
</reference>
<protein>
    <recommendedName>
        <fullName evidence="3">DUF3592 domain-containing protein</fullName>
    </recommendedName>
</protein>
<comment type="caution">
    <text evidence="2">The sequence shown here is derived from an EMBL/GenBank/DDBJ whole genome shotgun (WGS) entry which is preliminary data.</text>
</comment>
<gene>
    <name evidence="2" type="ORF">G3I53_16605</name>
</gene>
<accession>A0A6G3QVU4</accession>
<dbReference type="EMBL" id="JAAGMD010000481">
    <property type="protein sequence ID" value="NEA87613.1"/>
    <property type="molecule type" value="Genomic_DNA"/>
</dbReference>
<feature type="transmembrane region" description="Helical" evidence="1">
    <location>
        <begin position="78"/>
        <end position="97"/>
    </location>
</feature>
<dbReference type="AlphaFoldDB" id="A0A6G3QVU4"/>
<evidence type="ECO:0008006" key="3">
    <source>
        <dbReference type="Google" id="ProtNLM"/>
    </source>
</evidence>
<feature type="transmembrane region" description="Helical" evidence="1">
    <location>
        <begin position="134"/>
        <end position="157"/>
    </location>
</feature>
<sequence>MWAVLAVLASLVWAFAVEPVPVCSEAVPCGPDWGGMAQLGLAVGLVYWTARGSDLVLVAAPLLAVSVGLTEVPGADAASAVANLGVIAAVGLCWAGARERVAARRRQRELALRAAGEARHPLPASVMPLRRGTVLIAVGATLCGLAVWAVGMGLGGIRADERRADAAVAVEAEVVARHDLSLRVRLDGTRTVTVDALFPEHYPVGGTVTVLEDGTWRRLVAEPYDAFDWQLLVLVAGLPGLSLLGSGLLARRRAVALRRAPVPALRVLERLGEDGLVRVYAADDVAGSDPVLVCDRVFAVRVAGPGESVVADPRAVEPRLREAVLFGAPHDGGELVLVTTGAPPHPVRVRGHARARAGAPVPWGGR</sequence>
<keyword evidence="1" id="KW-0472">Membrane</keyword>
<keyword evidence="1" id="KW-0812">Transmembrane</keyword>
<name>A0A6G3QVU4_9ACTN</name>
<keyword evidence="1" id="KW-1133">Transmembrane helix</keyword>
<evidence type="ECO:0000256" key="1">
    <source>
        <dbReference type="SAM" id="Phobius"/>
    </source>
</evidence>
<feature type="transmembrane region" description="Helical" evidence="1">
    <location>
        <begin position="229"/>
        <end position="250"/>
    </location>
</feature>
<evidence type="ECO:0000313" key="2">
    <source>
        <dbReference type="EMBL" id="NEA87613.1"/>
    </source>
</evidence>
<organism evidence="2">
    <name type="scientific">Streptomyces sp. SID14436</name>
    <dbReference type="NCBI Taxonomy" id="2706070"/>
    <lineage>
        <taxon>Bacteria</taxon>
        <taxon>Bacillati</taxon>
        <taxon>Actinomycetota</taxon>
        <taxon>Actinomycetes</taxon>
        <taxon>Kitasatosporales</taxon>
        <taxon>Streptomycetaceae</taxon>
        <taxon>Streptomyces</taxon>
    </lineage>
</organism>